<dbReference type="PANTHER" id="PTHR47982:SF44">
    <property type="entry name" value="PROLINE-RICH RECEPTOR-LIKE PROTEIN KINASE PERK13-RELATED"/>
    <property type="match status" value="1"/>
</dbReference>
<evidence type="ECO:0000256" key="4">
    <source>
        <dbReference type="ARBA" id="ARBA00022692"/>
    </source>
</evidence>
<dbReference type="Gene3D" id="3.30.200.20">
    <property type="entry name" value="Phosphorylase Kinase, domain 1"/>
    <property type="match status" value="1"/>
</dbReference>
<keyword evidence="6" id="KW-0067">ATP-binding</keyword>
<evidence type="ECO:0000256" key="3">
    <source>
        <dbReference type="ARBA" id="ARBA00022679"/>
    </source>
</evidence>
<proteinExistence type="predicted"/>
<dbReference type="SUPFAM" id="SSF56112">
    <property type="entry name" value="Protein kinase-like (PK-like)"/>
    <property type="match status" value="1"/>
</dbReference>
<evidence type="ECO:0000313" key="11">
    <source>
        <dbReference type="EMBL" id="CAK9880155.1"/>
    </source>
</evidence>
<dbReference type="InterPro" id="IPR011009">
    <property type="entry name" value="Kinase-like_dom_sf"/>
</dbReference>
<evidence type="ECO:0000256" key="10">
    <source>
        <dbReference type="SAM" id="Phobius"/>
    </source>
</evidence>
<comment type="subcellular location">
    <subcellularLocation>
        <location evidence="1">Cell membrane</location>
        <topology evidence="1">Single-pass membrane protein</topology>
    </subcellularLocation>
</comment>
<keyword evidence="12" id="KW-1185">Reference proteome</keyword>
<reference evidence="11" key="1">
    <citation type="submission" date="2024-03" db="EMBL/GenBank/DDBJ databases">
        <authorList>
            <consortium name="ELIXIR-Norway"/>
            <consortium name="Elixir Norway"/>
        </authorList>
    </citation>
    <scope>NUCLEOTIDE SEQUENCE</scope>
</reference>
<evidence type="ECO:0000256" key="6">
    <source>
        <dbReference type="ARBA" id="ARBA00022840"/>
    </source>
</evidence>
<dbReference type="EMBL" id="OZ023708">
    <property type="protein sequence ID" value="CAK9880155.1"/>
    <property type="molecule type" value="Genomic_DNA"/>
</dbReference>
<sequence length="300" mass="29928">MSGIAPAGSPPPMSGAVASPQIVTASPPALAAVLPSPVLLATPPNAPSVPPAVSAAALPNVNSSPAVPSAVTPTVSASKHSPPSPDVSYSLPNAAPHGTTTFSRTPHTTGTVSPSPSPSPSSSSSSSSPTLLLIGIAAAGLVAIVFLSIFIYGCLKKKTKKNRKDGDIGGKQLPSVVALEAGPDPCTPPPNPHSDHNVASAAGSSAAGKIPIFLMSSQTAGDSRSGFNYDELYTATDGFARLNVLGEGGSGHVYKGKLPSGQAVTVKQLTITGTQGDFVGKKRGVVILGLKSESCPWICT</sequence>
<evidence type="ECO:0000313" key="12">
    <source>
        <dbReference type="Proteomes" id="UP001497522"/>
    </source>
</evidence>
<dbReference type="Proteomes" id="UP001497522">
    <property type="component" value="Chromosome 7"/>
</dbReference>
<evidence type="ECO:0000256" key="8">
    <source>
        <dbReference type="ARBA" id="ARBA00023136"/>
    </source>
</evidence>
<name>A0ABP1BUY7_9BRYO</name>
<feature type="transmembrane region" description="Helical" evidence="10">
    <location>
        <begin position="131"/>
        <end position="155"/>
    </location>
</feature>
<keyword evidence="5" id="KW-0547">Nucleotide-binding</keyword>
<keyword evidence="4 10" id="KW-0812">Transmembrane</keyword>
<feature type="compositionally biased region" description="Polar residues" evidence="9">
    <location>
        <begin position="71"/>
        <end position="81"/>
    </location>
</feature>
<evidence type="ECO:0000256" key="1">
    <source>
        <dbReference type="ARBA" id="ARBA00004162"/>
    </source>
</evidence>
<feature type="region of interest" description="Disordered" evidence="9">
    <location>
        <begin position="65"/>
        <end position="126"/>
    </location>
</feature>
<protein>
    <recommendedName>
        <fullName evidence="2">non-specific serine/threonine protein kinase</fullName>
        <ecNumber evidence="2">2.7.11.1</ecNumber>
    </recommendedName>
</protein>
<gene>
    <name evidence="11" type="ORF">CSSPJE1EN2_LOCUS21644</name>
</gene>
<evidence type="ECO:0000256" key="7">
    <source>
        <dbReference type="ARBA" id="ARBA00022989"/>
    </source>
</evidence>
<evidence type="ECO:0000256" key="2">
    <source>
        <dbReference type="ARBA" id="ARBA00012513"/>
    </source>
</evidence>
<evidence type="ECO:0000256" key="5">
    <source>
        <dbReference type="ARBA" id="ARBA00022741"/>
    </source>
</evidence>
<dbReference type="EC" id="2.7.11.1" evidence="2"/>
<keyword evidence="7 10" id="KW-1133">Transmembrane helix</keyword>
<evidence type="ECO:0000256" key="9">
    <source>
        <dbReference type="SAM" id="MobiDB-lite"/>
    </source>
</evidence>
<dbReference type="PANTHER" id="PTHR47982">
    <property type="entry name" value="PROLINE-RICH RECEPTOR-LIKE PROTEIN KINASE PERK4"/>
    <property type="match status" value="1"/>
</dbReference>
<organism evidence="11 12">
    <name type="scientific">Sphagnum jensenii</name>
    <dbReference type="NCBI Taxonomy" id="128206"/>
    <lineage>
        <taxon>Eukaryota</taxon>
        <taxon>Viridiplantae</taxon>
        <taxon>Streptophyta</taxon>
        <taxon>Embryophyta</taxon>
        <taxon>Bryophyta</taxon>
        <taxon>Sphagnophytina</taxon>
        <taxon>Sphagnopsida</taxon>
        <taxon>Sphagnales</taxon>
        <taxon>Sphagnaceae</taxon>
        <taxon>Sphagnum</taxon>
    </lineage>
</organism>
<accession>A0ABP1BUY7</accession>
<keyword evidence="3" id="KW-0808">Transferase</keyword>
<dbReference type="InterPro" id="IPR047117">
    <property type="entry name" value="PERK1-13-like"/>
</dbReference>
<feature type="compositionally biased region" description="Polar residues" evidence="9">
    <location>
        <begin position="98"/>
        <end position="112"/>
    </location>
</feature>
<keyword evidence="8 10" id="KW-0472">Membrane</keyword>